<evidence type="ECO:0000256" key="1">
    <source>
        <dbReference type="ARBA" id="ARBA00004141"/>
    </source>
</evidence>
<keyword evidence="18" id="KW-1185">Reference proteome</keyword>
<dbReference type="EC" id="2.4.1.336" evidence="11"/>
<feature type="transmembrane region" description="Helical" evidence="15">
    <location>
        <begin position="719"/>
        <end position="740"/>
    </location>
</feature>
<feature type="transmembrane region" description="Helical" evidence="15">
    <location>
        <begin position="378"/>
        <end position="396"/>
    </location>
</feature>
<feature type="transmembrane region" description="Helical" evidence="15">
    <location>
        <begin position="408"/>
        <end position="430"/>
    </location>
</feature>
<evidence type="ECO:0000256" key="3">
    <source>
        <dbReference type="ARBA" id="ARBA00022676"/>
    </source>
</evidence>
<comment type="catalytic activity">
    <reaction evidence="10">
        <text>a 1,2-diacyl-sn-glycerol + UDP-alpha-D-glucose = a 1,2-diacyl-3-O-(beta-D-glucopyranosyl)-sn-glycerol + UDP + H(+)</text>
        <dbReference type="Rhea" id="RHEA:17285"/>
        <dbReference type="ChEBI" id="CHEBI:15378"/>
        <dbReference type="ChEBI" id="CHEBI:17815"/>
        <dbReference type="ChEBI" id="CHEBI:58223"/>
        <dbReference type="ChEBI" id="CHEBI:58885"/>
        <dbReference type="ChEBI" id="CHEBI:75799"/>
        <dbReference type="EC" id="2.4.1.336"/>
    </reaction>
</comment>
<evidence type="ECO:0000256" key="5">
    <source>
        <dbReference type="ARBA" id="ARBA00022692"/>
    </source>
</evidence>
<evidence type="ECO:0000256" key="10">
    <source>
        <dbReference type="ARBA" id="ARBA00053004"/>
    </source>
</evidence>
<dbReference type="SUPFAM" id="SSF51445">
    <property type="entry name" value="(Trans)glycosidases"/>
    <property type="match status" value="1"/>
</dbReference>
<comment type="pathway">
    <text evidence="2">Glycan metabolism.</text>
</comment>
<dbReference type="GO" id="GO:0016758">
    <property type="term" value="F:hexosyltransferase activity"/>
    <property type="evidence" value="ECO:0007669"/>
    <property type="project" value="TreeGrafter"/>
</dbReference>
<name>A0A846ZN34_9GAMM</name>
<evidence type="ECO:0000313" key="18">
    <source>
        <dbReference type="Proteomes" id="UP000541636"/>
    </source>
</evidence>
<evidence type="ECO:0000259" key="16">
    <source>
        <dbReference type="Pfam" id="PF00535"/>
    </source>
</evidence>
<evidence type="ECO:0000256" key="11">
    <source>
        <dbReference type="ARBA" id="ARBA00066964"/>
    </source>
</evidence>
<keyword evidence="8 15" id="KW-1133">Transmembrane helix</keyword>
<dbReference type="InterPro" id="IPR000490">
    <property type="entry name" value="Glyco_hydro_17"/>
</dbReference>
<evidence type="ECO:0000256" key="7">
    <source>
        <dbReference type="ARBA" id="ARBA00022842"/>
    </source>
</evidence>
<feature type="transmembrane region" description="Helical" evidence="15">
    <location>
        <begin position="863"/>
        <end position="884"/>
    </location>
</feature>
<dbReference type="Pfam" id="PF00535">
    <property type="entry name" value="Glycos_transf_2"/>
    <property type="match status" value="1"/>
</dbReference>
<dbReference type="InterPro" id="IPR050321">
    <property type="entry name" value="Glycosyltr_2/OpgH_subfam"/>
</dbReference>
<dbReference type="InterPro" id="IPR029044">
    <property type="entry name" value="Nucleotide-diphossugar_trans"/>
</dbReference>
<evidence type="ECO:0000256" key="4">
    <source>
        <dbReference type="ARBA" id="ARBA00022679"/>
    </source>
</evidence>
<evidence type="ECO:0000256" key="13">
    <source>
        <dbReference type="ARBA" id="ARBA00078564"/>
    </source>
</evidence>
<dbReference type="PANTHER" id="PTHR43867:SF4">
    <property type="entry name" value="BETA-(1-3)-GLUCOSYL TRANSFERASE"/>
    <property type="match status" value="1"/>
</dbReference>
<evidence type="ECO:0000256" key="6">
    <source>
        <dbReference type="ARBA" id="ARBA00022801"/>
    </source>
</evidence>
<reference evidence="17 18" key="1">
    <citation type="journal article" date="2017" name="Int. J. Syst. Evol. Microbiol.">
        <title>Oleiagrimonas citrea sp. nov., a marine bacterium isolated from tidal flat sediment and emended description of the genus Oleiagrimonas Fang et al. 2015 and Oleiagrimonas soli.</title>
        <authorList>
            <person name="Yang S.H."/>
            <person name="Seo H.S."/>
            <person name="Seong C.N."/>
            <person name="Kwon K.K."/>
        </authorList>
    </citation>
    <scope>NUCLEOTIDE SEQUENCE [LARGE SCALE GENOMIC DNA]</scope>
    <source>
        <strain evidence="17 18">MEBiC09124</strain>
    </source>
</reference>
<protein>
    <recommendedName>
        <fullName evidence="12">Beta-monoglucosyldiacylglycerol synthase</fullName>
        <ecNumber evidence="11">2.4.1.336</ecNumber>
    </recommendedName>
    <alternativeName>
        <fullName evidence="13">UDP-glucose:1,2-diacylglycerol 3-beta-D-glucosyltransferase</fullName>
    </alternativeName>
</protein>
<organism evidence="17 18">
    <name type="scientific">Oleiagrimonas citrea</name>
    <dbReference type="NCBI Taxonomy" id="1665687"/>
    <lineage>
        <taxon>Bacteria</taxon>
        <taxon>Pseudomonadati</taxon>
        <taxon>Pseudomonadota</taxon>
        <taxon>Gammaproteobacteria</taxon>
        <taxon>Lysobacterales</taxon>
        <taxon>Rhodanobacteraceae</taxon>
        <taxon>Oleiagrimonas</taxon>
    </lineage>
</organism>
<dbReference type="FunFam" id="3.90.550.10:FF:000164">
    <property type="entry name" value="Beta-(1-3)-glucosyl transferase"/>
    <property type="match status" value="1"/>
</dbReference>
<dbReference type="PROSITE" id="PS00587">
    <property type="entry name" value="GLYCOSYL_HYDROL_F17"/>
    <property type="match status" value="1"/>
</dbReference>
<dbReference type="EMBL" id="JAAZQD010000004">
    <property type="protein sequence ID" value="NKZ39624.1"/>
    <property type="molecule type" value="Genomic_DNA"/>
</dbReference>
<keyword evidence="9 15" id="KW-0472">Membrane</keyword>
<dbReference type="SUPFAM" id="SSF53448">
    <property type="entry name" value="Nucleotide-diphospho-sugar transferases"/>
    <property type="match status" value="1"/>
</dbReference>
<feature type="region of interest" description="Disordered" evidence="14">
    <location>
        <begin position="1"/>
        <end position="26"/>
    </location>
</feature>
<dbReference type="AlphaFoldDB" id="A0A846ZN34"/>
<keyword evidence="6" id="KW-0378">Hydrolase</keyword>
<gene>
    <name evidence="17" type="ORF">HF690_11755</name>
</gene>
<dbReference type="Gene3D" id="3.90.550.10">
    <property type="entry name" value="Spore Coat Polysaccharide Biosynthesis Protein SpsA, Chain A"/>
    <property type="match status" value="1"/>
</dbReference>
<feature type="domain" description="Glycosyltransferase 2-like" evidence="16">
    <location>
        <begin position="460"/>
        <end position="630"/>
    </location>
</feature>
<dbReference type="Pfam" id="PF00332">
    <property type="entry name" value="Glyco_hydro_17"/>
    <property type="match status" value="1"/>
</dbReference>
<dbReference type="InterPro" id="IPR017853">
    <property type="entry name" value="GH"/>
</dbReference>
<dbReference type="Proteomes" id="UP000541636">
    <property type="component" value="Unassembled WGS sequence"/>
</dbReference>
<keyword evidence="4 17" id="KW-0808">Transferase</keyword>
<evidence type="ECO:0000313" key="17">
    <source>
        <dbReference type="EMBL" id="NKZ39624.1"/>
    </source>
</evidence>
<evidence type="ECO:0000256" key="9">
    <source>
        <dbReference type="ARBA" id="ARBA00023136"/>
    </source>
</evidence>
<evidence type="ECO:0000256" key="12">
    <source>
        <dbReference type="ARBA" id="ARBA00068721"/>
    </source>
</evidence>
<feature type="transmembrane region" description="Helical" evidence="15">
    <location>
        <begin position="40"/>
        <end position="61"/>
    </location>
</feature>
<sequence>MPWVSSFPSPRTDGPGHARDAPAGLPLTPEARTYDSRHPVFAAVVMALVLAVLNIGLWWWANLPNGPTDLQGPISGFAYSPFQRYQSPFDNDKPSDKDIAGDLKLLSRYTQHIRTYDALQNPEIYRLAKKQGLDVMAGAWIDRRLVHNDDEIRAVISLARRYPKTITRVLIGNEVLLRDDIKPDRLMAYLDRARAAIRQPVSVAEPWHIWEKYPELVQHVDFIAVHLLPYWEGVPRRDAIGDVLQRYEELRRMYPNKPIVVGEIGWPSNGDRFHYANPSVSNEAIFLRQWFQVARERHIQYYVMEAFDQPWKEQLGEGRTGAYWGMFGADRKPKFAFKGPVTEDTGWPFKALAASLLALIPMVWFGRRYSRFKLAGRFFFMLLLQLAAGVIVWAATLPFNFYLSPFDWAMLVLLFPAQIAIIAILLINGFEFTEVLWRRGWLRHGELLEPDPPAKQPFVSIHLACYNEPPEMVQVTLDSLAALDYQNYEVLVIDNNTKDPDVWKPVEAYCEKLGPRFRFFHLEPWPGFKAGALNFGLKETDDRAEIVAVVDADYVVRPDWLSRLTGHFHDADVAVVQCPQAHRDFADNTFRRWTAWEYDGFFRIGMHHRNERNAIIQHGTMTMVRRSALEGTGGWSEWTICEDAELGLRLMHAGYQLVYVDELMGKGLTPADFKAYKSQRYRWAFGAMQILKGRWDWLVRKGPLSAGQRFHFLTGWFSWFADALHFIFTMMALFWTAGMIGLPQYFSLPMQLFLIPVIGFFIAKAVFGIVLYRARVPCGWRDTLTASVASMGLSHAIARGIMHGLTRKKTAFVVTAKSRRLGESSFAAFAPVREEGLMAIALALAIGGMAFAFGSTYLEGTLWMIILGAQAIPYVSALAGAWVAHRSA</sequence>
<dbReference type="Gene3D" id="3.20.20.80">
    <property type="entry name" value="Glycosidases"/>
    <property type="match status" value="1"/>
</dbReference>
<evidence type="ECO:0000256" key="14">
    <source>
        <dbReference type="SAM" id="MobiDB-lite"/>
    </source>
</evidence>
<keyword evidence="7" id="KW-0460">Magnesium</keyword>
<accession>A0A846ZN34</accession>
<dbReference type="PANTHER" id="PTHR43867">
    <property type="entry name" value="CELLULOSE SYNTHASE CATALYTIC SUBUNIT A [UDP-FORMING]"/>
    <property type="match status" value="1"/>
</dbReference>
<keyword evidence="3" id="KW-0328">Glycosyltransferase</keyword>
<feature type="transmembrane region" description="Helical" evidence="15">
    <location>
        <begin position="347"/>
        <end position="366"/>
    </location>
</feature>
<feature type="transmembrane region" description="Helical" evidence="15">
    <location>
        <begin position="837"/>
        <end position="857"/>
    </location>
</feature>
<dbReference type="InterPro" id="IPR001173">
    <property type="entry name" value="Glyco_trans_2-like"/>
</dbReference>
<feature type="transmembrane region" description="Helical" evidence="15">
    <location>
        <begin position="752"/>
        <end position="772"/>
    </location>
</feature>
<evidence type="ECO:0000256" key="15">
    <source>
        <dbReference type="SAM" id="Phobius"/>
    </source>
</evidence>
<dbReference type="GO" id="GO:0005886">
    <property type="term" value="C:plasma membrane"/>
    <property type="evidence" value="ECO:0007669"/>
    <property type="project" value="TreeGrafter"/>
</dbReference>
<keyword evidence="5 15" id="KW-0812">Transmembrane</keyword>
<proteinExistence type="predicted"/>
<comment type="caution">
    <text evidence="17">The sequence shown here is derived from an EMBL/GenBank/DDBJ whole genome shotgun (WGS) entry which is preliminary data.</text>
</comment>
<comment type="subcellular location">
    <subcellularLocation>
        <location evidence="1">Membrane</location>
        <topology evidence="1">Multi-pass membrane protein</topology>
    </subcellularLocation>
</comment>
<evidence type="ECO:0000256" key="8">
    <source>
        <dbReference type="ARBA" id="ARBA00022989"/>
    </source>
</evidence>
<evidence type="ECO:0000256" key="2">
    <source>
        <dbReference type="ARBA" id="ARBA00004881"/>
    </source>
</evidence>
<dbReference type="GO" id="GO:0004553">
    <property type="term" value="F:hydrolase activity, hydrolyzing O-glycosyl compounds"/>
    <property type="evidence" value="ECO:0007669"/>
    <property type="project" value="InterPro"/>
</dbReference>
<dbReference type="GO" id="GO:0005975">
    <property type="term" value="P:carbohydrate metabolic process"/>
    <property type="evidence" value="ECO:0007669"/>
    <property type="project" value="InterPro"/>
</dbReference>